<dbReference type="GO" id="GO:0006629">
    <property type="term" value="P:lipid metabolic process"/>
    <property type="evidence" value="ECO:0007669"/>
    <property type="project" value="TreeGrafter"/>
</dbReference>
<protein>
    <submittedName>
        <fullName evidence="5">Apolipoprotein d</fullName>
    </submittedName>
</protein>
<dbReference type="Gene3D" id="2.40.128.20">
    <property type="match status" value="1"/>
</dbReference>
<dbReference type="InterPro" id="IPR022272">
    <property type="entry name" value="Lipocalin_CS"/>
</dbReference>
<evidence type="ECO:0000259" key="4">
    <source>
        <dbReference type="Pfam" id="PF00061"/>
    </source>
</evidence>
<keyword evidence="5" id="KW-0449">Lipoprotein</keyword>
<dbReference type="PRINTS" id="PR00179">
    <property type="entry name" value="LIPOCALIN"/>
</dbReference>
<dbReference type="InterPro" id="IPR012674">
    <property type="entry name" value="Calycin"/>
</dbReference>
<dbReference type="GO" id="GO:0000302">
    <property type="term" value="P:response to reactive oxygen species"/>
    <property type="evidence" value="ECO:0007669"/>
    <property type="project" value="TreeGrafter"/>
</dbReference>
<keyword evidence="2" id="KW-1015">Disulfide bond</keyword>
<dbReference type="PROSITE" id="PS00213">
    <property type="entry name" value="LIPOCALIN"/>
    <property type="match status" value="1"/>
</dbReference>
<feature type="domain" description="Lipocalin/cytosolic fatty-acid binding" evidence="4">
    <location>
        <begin position="14"/>
        <end position="148"/>
    </location>
</feature>
<evidence type="ECO:0000256" key="1">
    <source>
        <dbReference type="ARBA" id="ARBA00006889"/>
    </source>
</evidence>
<evidence type="ECO:0000256" key="3">
    <source>
        <dbReference type="RuleBase" id="RU003695"/>
    </source>
</evidence>
<dbReference type="AlphaFoldDB" id="A0A147B9R7"/>
<sequence length="185" mass="20658">VDAMQSFEPRRFLGVWYVIQKTSTTSNCLKLNITQSGSDYKVREYARAYPLAAVGVDHTTIYDGTLTIPDQTRPSQMALSFRFGILGRMPFTVVDTDYSTYALTWSCKRILFGHVHDAQILSRTPTLPNNVLDKMRRKIESFGIDSHGLSFIEQSQCSGMLTSKADNDGVFSLGPIHINRGGSQP</sequence>
<dbReference type="PANTHER" id="PTHR10612:SF49">
    <property type="entry name" value="APOLIPOPROTEIN D-LIKE PROTEIN"/>
    <property type="match status" value="1"/>
</dbReference>
<dbReference type="InterPro" id="IPR000566">
    <property type="entry name" value="Lipocln_cytosolic_FA-bd_dom"/>
</dbReference>
<comment type="similarity">
    <text evidence="1 3">Belongs to the calycin superfamily. Lipocalin family.</text>
</comment>
<reference evidence="5" key="1">
    <citation type="submission" date="2016-03" db="EMBL/GenBank/DDBJ databases">
        <title>Gut transcriptome analysis on engorged females of Ornithodoros mimon (Acari: Argasidae) and phylogenetic inferences of soft ticks.</title>
        <authorList>
            <person name="Landulfo G.A."/>
            <person name="Giovanni D."/>
            <person name="Carvalho E."/>
            <person name="Junqueira-de-Azevedo I."/>
            <person name="Patane J."/>
            <person name="Mendoca R."/>
            <person name="Barros-Battesti D."/>
        </authorList>
    </citation>
    <scope>NUCLEOTIDE SEQUENCE</scope>
    <source>
        <strain evidence="5">Females</strain>
        <tissue evidence="5">Gut</tissue>
    </source>
</reference>
<dbReference type="GO" id="GO:0005737">
    <property type="term" value="C:cytoplasm"/>
    <property type="evidence" value="ECO:0007669"/>
    <property type="project" value="TreeGrafter"/>
</dbReference>
<name>A0A147B9R7_9ACAR</name>
<dbReference type="InterPro" id="IPR022271">
    <property type="entry name" value="Lipocalin_ApoD"/>
</dbReference>
<dbReference type="SUPFAM" id="SSF50814">
    <property type="entry name" value="Lipocalins"/>
    <property type="match status" value="1"/>
</dbReference>
<proteinExistence type="inferred from homology"/>
<dbReference type="EMBL" id="GEIB01000309">
    <property type="protein sequence ID" value="JAR87530.1"/>
    <property type="molecule type" value="Transcribed_RNA"/>
</dbReference>
<evidence type="ECO:0000256" key="2">
    <source>
        <dbReference type="ARBA" id="ARBA00023157"/>
    </source>
</evidence>
<dbReference type="GO" id="GO:0031409">
    <property type="term" value="F:pigment binding"/>
    <property type="evidence" value="ECO:0007669"/>
    <property type="project" value="InterPro"/>
</dbReference>
<dbReference type="Pfam" id="PF00061">
    <property type="entry name" value="Lipocalin"/>
    <property type="match status" value="1"/>
</dbReference>
<dbReference type="PIRSF" id="PIRSF036893">
    <property type="entry name" value="Lipocalin_ApoD"/>
    <property type="match status" value="1"/>
</dbReference>
<evidence type="ECO:0000313" key="5">
    <source>
        <dbReference type="EMBL" id="JAR87530.1"/>
    </source>
</evidence>
<organism evidence="5">
    <name type="scientific">Alectorobius mimon</name>
    <dbReference type="NCBI Taxonomy" id="360319"/>
    <lineage>
        <taxon>Eukaryota</taxon>
        <taxon>Metazoa</taxon>
        <taxon>Ecdysozoa</taxon>
        <taxon>Arthropoda</taxon>
        <taxon>Chelicerata</taxon>
        <taxon>Arachnida</taxon>
        <taxon>Acari</taxon>
        <taxon>Parasitiformes</taxon>
        <taxon>Ixodida</taxon>
        <taxon>Ixodoidea</taxon>
        <taxon>Argasidae</taxon>
        <taxon>Ornithodorinae</taxon>
        <taxon>Alectorobius</taxon>
    </lineage>
</organism>
<feature type="non-terminal residue" evidence="5">
    <location>
        <position position="1"/>
    </location>
</feature>
<dbReference type="PANTHER" id="PTHR10612">
    <property type="entry name" value="APOLIPOPROTEIN D"/>
    <property type="match status" value="1"/>
</dbReference>
<dbReference type="PRINTS" id="PR01273">
    <property type="entry name" value="INVTBRTCOLOR"/>
</dbReference>
<dbReference type="InterPro" id="IPR003057">
    <property type="entry name" value="Invtbrt_color"/>
</dbReference>
<accession>A0A147B9R7</accession>